<proteinExistence type="inferred from homology"/>
<evidence type="ECO:0000313" key="13">
    <source>
        <dbReference type="EMBL" id="KWS05829.1"/>
    </source>
</evidence>
<dbReference type="PANTHER" id="PTHR47234:SF1">
    <property type="entry name" value="TONB-DEPENDENT RECEPTOR"/>
    <property type="match status" value="1"/>
</dbReference>
<feature type="signal peptide" evidence="10">
    <location>
        <begin position="1"/>
        <end position="25"/>
    </location>
</feature>
<dbReference type="EMBL" id="JAJA02000001">
    <property type="protein sequence ID" value="KWS05829.1"/>
    <property type="molecule type" value="Genomic_DNA"/>
</dbReference>
<dbReference type="Gene3D" id="2.40.170.20">
    <property type="entry name" value="TonB-dependent receptor, beta-barrel domain"/>
    <property type="match status" value="1"/>
</dbReference>
<keyword evidence="14" id="KW-1185">Reference proteome</keyword>
<dbReference type="InterPro" id="IPR012910">
    <property type="entry name" value="Plug_dom"/>
</dbReference>
<keyword evidence="13" id="KW-0675">Receptor</keyword>
<dbReference type="Pfam" id="PF00593">
    <property type="entry name" value="TonB_dep_Rec_b-barrel"/>
    <property type="match status" value="1"/>
</dbReference>
<evidence type="ECO:0000256" key="6">
    <source>
        <dbReference type="ARBA" id="ARBA00023136"/>
    </source>
</evidence>
<dbReference type="GO" id="GO:0009279">
    <property type="term" value="C:cell outer membrane"/>
    <property type="evidence" value="ECO:0007669"/>
    <property type="project" value="UniProtKB-SubCell"/>
</dbReference>
<organism evidence="13 14">
    <name type="scientific">Lysobacter capsici AZ78</name>
    <dbReference type="NCBI Taxonomy" id="1444315"/>
    <lineage>
        <taxon>Bacteria</taxon>
        <taxon>Pseudomonadati</taxon>
        <taxon>Pseudomonadota</taxon>
        <taxon>Gammaproteobacteria</taxon>
        <taxon>Lysobacterales</taxon>
        <taxon>Lysobacteraceae</taxon>
        <taxon>Lysobacter</taxon>
    </lineage>
</organism>
<keyword evidence="7 8" id="KW-0998">Cell outer membrane</keyword>
<evidence type="ECO:0000259" key="11">
    <source>
        <dbReference type="Pfam" id="PF00593"/>
    </source>
</evidence>
<feature type="domain" description="TonB-dependent receptor-like beta-barrel" evidence="11">
    <location>
        <begin position="385"/>
        <end position="887"/>
    </location>
</feature>
<evidence type="ECO:0000256" key="2">
    <source>
        <dbReference type="ARBA" id="ARBA00022448"/>
    </source>
</evidence>
<gene>
    <name evidence="13" type="ORF">AZ78_3382</name>
</gene>
<keyword evidence="4 8" id="KW-0812">Transmembrane</keyword>
<evidence type="ECO:0000256" key="7">
    <source>
        <dbReference type="ARBA" id="ARBA00023237"/>
    </source>
</evidence>
<comment type="caution">
    <text evidence="13">The sequence shown here is derived from an EMBL/GenBank/DDBJ whole genome shotgun (WGS) entry which is preliminary data.</text>
</comment>
<evidence type="ECO:0000256" key="10">
    <source>
        <dbReference type="SAM" id="SignalP"/>
    </source>
</evidence>
<dbReference type="AlphaFoldDB" id="A0A108UAY6"/>
<dbReference type="SUPFAM" id="SSF56935">
    <property type="entry name" value="Porins"/>
    <property type="match status" value="1"/>
</dbReference>
<dbReference type="Proteomes" id="UP000023435">
    <property type="component" value="Unassembled WGS sequence"/>
</dbReference>
<comment type="subcellular location">
    <subcellularLocation>
        <location evidence="1 8">Cell outer membrane</location>
        <topology evidence="1 8">Multi-pass membrane protein</topology>
    </subcellularLocation>
</comment>
<dbReference type="InterPro" id="IPR000531">
    <property type="entry name" value="Beta-barrel_TonB"/>
</dbReference>
<comment type="similarity">
    <text evidence="8 9">Belongs to the TonB-dependent receptor family.</text>
</comment>
<dbReference type="PROSITE" id="PS52016">
    <property type="entry name" value="TONB_DEPENDENT_REC_3"/>
    <property type="match status" value="1"/>
</dbReference>
<dbReference type="RefSeq" id="WP_036107882.1">
    <property type="nucleotide sequence ID" value="NZ_JAJA02000001.1"/>
</dbReference>
<dbReference type="InterPro" id="IPR037066">
    <property type="entry name" value="Plug_dom_sf"/>
</dbReference>
<reference evidence="13 14" key="1">
    <citation type="journal article" date="2014" name="Genome Announc.">
        <title>Draft Genome Sequence of Lysobacter capsici AZ78, a Bacterium Antagonistic to Plant-Pathogenic Oomycetes.</title>
        <authorList>
            <person name="Puopolo G."/>
            <person name="Sonego P."/>
            <person name="Engelen K."/>
            <person name="Pertot I."/>
        </authorList>
    </citation>
    <scope>NUCLEOTIDE SEQUENCE [LARGE SCALE GENOMIC DNA]</scope>
    <source>
        <strain evidence="13 14">AZ78</strain>
    </source>
</reference>
<dbReference type="InterPro" id="IPR036942">
    <property type="entry name" value="Beta-barrel_TonB_sf"/>
</dbReference>
<evidence type="ECO:0000256" key="8">
    <source>
        <dbReference type="PROSITE-ProRule" id="PRU01360"/>
    </source>
</evidence>
<protein>
    <submittedName>
        <fullName evidence="13">TonB-dependent receptor</fullName>
    </submittedName>
</protein>
<feature type="chain" id="PRO_5007131824" evidence="10">
    <location>
        <begin position="26"/>
        <end position="929"/>
    </location>
</feature>
<name>A0A108UAY6_9GAMM</name>
<evidence type="ECO:0000256" key="9">
    <source>
        <dbReference type="RuleBase" id="RU003357"/>
    </source>
</evidence>
<keyword evidence="5 9" id="KW-0798">TonB box</keyword>
<evidence type="ECO:0000256" key="5">
    <source>
        <dbReference type="ARBA" id="ARBA00023077"/>
    </source>
</evidence>
<dbReference type="Gene3D" id="2.170.130.10">
    <property type="entry name" value="TonB-dependent receptor, plug domain"/>
    <property type="match status" value="1"/>
</dbReference>
<dbReference type="Pfam" id="PF07715">
    <property type="entry name" value="Plug"/>
    <property type="match status" value="1"/>
</dbReference>
<evidence type="ECO:0000259" key="12">
    <source>
        <dbReference type="Pfam" id="PF07715"/>
    </source>
</evidence>
<evidence type="ECO:0000256" key="1">
    <source>
        <dbReference type="ARBA" id="ARBA00004571"/>
    </source>
</evidence>
<dbReference type="PANTHER" id="PTHR47234">
    <property type="match status" value="1"/>
</dbReference>
<keyword evidence="3 8" id="KW-1134">Transmembrane beta strand</keyword>
<dbReference type="OrthoDB" id="6276154at2"/>
<evidence type="ECO:0000313" key="14">
    <source>
        <dbReference type="Proteomes" id="UP000023435"/>
    </source>
</evidence>
<evidence type="ECO:0000256" key="4">
    <source>
        <dbReference type="ARBA" id="ARBA00022692"/>
    </source>
</evidence>
<keyword evidence="6 8" id="KW-0472">Membrane</keyword>
<keyword evidence="2 8" id="KW-0813">Transport</keyword>
<dbReference type="InterPro" id="IPR039426">
    <property type="entry name" value="TonB-dep_rcpt-like"/>
</dbReference>
<feature type="domain" description="TonB-dependent receptor plug" evidence="12">
    <location>
        <begin position="52"/>
        <end position="169"/>
    </location>
</feature>
<keyword evidence="10" id="KW-0732">Signal</keyword>
<evidence type="ECO:0000256" key="3">
    <source>
        <dbReference type="ARBA" id="ARBA00022452"/>
    </source>
</evidence>
<accession>A0A108UAY6</accession>
<sequence length="929" mass="101923">MHRHLLATAVHAALGAALIASPAHAQDPAPSPAPTEIDKVTVTGSLIPRTEIETATPVISISAENIKRQGFKDVYDVLRAQPLATGAVQDSQFIGGFTTNAEPISLLGLDPGFTLVLIDGRPMADYPLLYNGQSNFTDLASIPTAMVERIDIAPGNQSAIYGSSAIAGVVNIILKKRIDGTHLNLRFGGYDQGGGESTRLQLIGGKSFGELNLTYGLQYSMQDPIYGYDRRRIDSTNDNPDPEARYGTRNFVHINADVSPNEYIDPGAATCASLGHLFNGTIIRDFRPNRGYYCGSREDVGYATVMNRKRDISGYLNASYALNDKTELYGTLLIGRNKSEANPGTRIWTTAEATNGLFLNDVSGQFETYQRIFAPEETGDVDANNERQTSDSYNLALGSRGGIGDSAWNYDAYFGRSQYTVDSKQLWLLGAASDAFFEQRFLGPVIDHVGPYPVYAPGDDSGFYRPLTPAEYASISDVIHTKSETWTQNFNLQLTNTELFNLPAGAVGFAAVLQAGEQSWKNPTDPRVVNGDFFGLTGTQGEGKRRNQALGLEFRVPIFSQLTASVSGRYDKYKNVGAGSDSDGTYKIGLEYRPVSSLLLRANYATAFKAPDMAYVFAGDSGYFTSVVDYYRCATEEPGESIGNCTYNGESVSGQRSGAKDLKSITAKSWGAGIMWAPSGNFDVSVDYYNIKIDDEVNDLNIDAVLRTESACRQGQLDIASPSCVDALTRITRLPADAPVPLQLDSVRTNPINVSKEEVQGLTAKLNYRWETERWGNFALGANYNVTLKHENQQYPGDPVIDYLRDPFYSSEFHSIGSASLSWMKGPWTTTLYGTRYGRTPNYASQIDPAGYSTEGGGRMKPYVTFNGSTSYEFGEDVSLSFTVNNLFNKMPDRDETYTAYPYFNNFNYNIYGRSFMVEVNWRFGAGSQ</sequence>